<dbReference type="InterPro" id="IPR044730">
    <property type="entry name" value="RNase_H-like_dom_plant"/>
</dbReference>
<name>A0ABM3RJ40_SPIOL</name>
<evidence type="ECO:0000313" key="3">
    <source>
        <dbReference type="RefSeq" id="XP_056695642.1"/>
    </source>
</evidence>
<dbReference type="PANTHER" id="PTHR47074:SF21">
    <property type="entry name" value="RNASE H TYPE-1 DOMAIN-CONTAINING PROTEIN"/>
    <property type="match status" value="1"/>
</dbReference>
<dbReference type="PANTHER" id="PTHR47074">
    <property type="entry name" value="BNAC02G40300D PROTEIN"/>
    <property type="match status" value="1"/>
</dbReference>
<feature type="domain" description="RNase H type-1" evidence="1">
    <location>
        <begin position="72"/>
        <end position="191"/>
    </location>
</feature>
<dbReference type="CDD" id="cd06222">
    <property type="entry name" value="RNase_H_like"/>
    <property type="match status" value="1"/>
</dbReference>
<accession>A0ABM3RJ40</accession>
<dbReference type="Pfam" id="PF13456">
    <property type="entry name" value="RVT_3"/>
    <property type="match status" value="1"/>
</dbReference>
<dbReference type="SUPFAM" id="SSF53098">
    <property type="entry name" value="Ribonuclease H-like"/>
    <property type="match status" value="1"/>
</dbReference>
<protein>
    <recommendedName>
        <fullName evidence="1">RNase H type-1 domain-containing protein</fullName>
    </recommendedName>
</protein>
<reference evidence="2" key="1">
    <citation type="journal article" date="2021" name="Nat. Commun.">
        <title>Genomic analyses provide insights into spinach domestication and the genetic basis of agronomic traits.</title>
        <authorList>
            <person name="Cai X."/>
            <person name="Sun X."/>
            <person name="Xu C."/>
            <person name="Sun H."/>
            <person name="Wang X."/>
            <person name="Ge C."/>
            <person name="Zhang Z."/>
            <person name="Wang Q."/>
            <person name="Fei Z."/>
            <person name="Jiao C."/>
            <person name="Wang Q."/>
        </authorList>
    </citation>
    <scope>NUCLEOTIDE SEQUENCE [LARGE SCALE GENOMIC DNA]</scope>
    <source>
        <strain evidence="2">cv. Varoflay</strain>
    </source>
</reference>
<reference evidence="3" key="2">
    <citation type="submission" date="2025-08" db="UniProtKB">
        <authorList>
            <consortium name="RefSeq"/>
        </authorList>
    </citation>
    <scope>IDENTIFICATION</scope>
    <source>
        <tissue evidence="3">Leaf</tissue>
    </source>
</reference>
<dbReference type="InterPro" id="IPR052929">
    <property type="entry name" value="RNase_H-like_EbsB-rel"/>
</dbReference>
<dbReference type="InterPro" id="IPR002156">
    <property type="entry name" value="RNaseH_domain"/>
</dbReference>
<dbReference type="RefSeq" id="XP_056695642.1">
    <property type="nucleotide sequence ID" value="XM_056839664.1"/>
</dbReference>
<gene>
    <name evidence="3" type="primary">LOC130470085</name>
</gene>
<evidence type="ECO:0000259" key="1">
    <source>
        <dbReference type="Pfam" id="PF13456"/>
    </source>
</evidence>
<dbReference type="GeneID" id="130470085"/>
<organism evidence="2 3">
    <name type="scientific">Spinacia oleracea</name>
    <name type="common">Spinach</name>
    <dbReference type="NCBI Taxonomy" id="3562"/>
    <lineage>
        <taxon>Eukaryota</taxon>
        <taxon>Viridiplantae</taxon>
        <taxon>Streptophyta</taxon>
        <taxon>Embryophyta</taxon>
        <taxon>Tracheophyta</taxon>
        <taxon>Spermatophyta</taxon>
        <taxon>Magnoliopsida</taxon>
        <taxon>eudicotyledons</taxon>
        <taxon>Gunneridae</taxon>
        <taxon>Pentapetalae</taxon>
        <taxon>Caryophyllales</taxon>
        <taxon>Chenopodiaceae</taxon>
        <taxon>Chenopodioideae</taxon>
        <taxon>Anserineae</taxon>
        <taxon>Spinacia</taxon>
    </lineage>
</organism>
<sequence>MEALRGVLTEEEIEAIKEVPVMESAQCDVLSWNHSKSGEFTAAGTREEPSVVNLGGANTVWKPPNRGWWKVNTDAAIASGRVGLGMIVSDCEGDVVMSGGSALELIIPAKQAEARASLFGLRYAYDAGYRKVVLESDCSTLVELLKGNSQELSATQMIVKDILSLANLFEACTFNFAKRLCKRAAHAIAKASLTFVETLVWMDECPPDVIPIVLEDKALIE</sequence>
<keyword evidence="2" id="KW-1185">Reference proteome</keyword>
<dbReference type="Gene3D" id="3.30.420.10">
    <property type="entry name" value="Ribonuclease H-like superfamily/Ribonuclease H"/>
    <property type="match status" value="1"/>
</dbReference>
<dbReference type="InterPro" id="IPR036397">
    <property type="entry name" value="RNaseH_sf"/>
</dbReference>
<dbReference type="Proteomes" id="UP000813463">
    <property type="component" value="Chromosome 3"/>
</dbReference>
<proteinExistence type="predicted"/>
<evidence type="ECO:0000313" key="2">
    <source>
        <dbReference type="Proteomes" id="UP000813463"/>
    </source>
</evidence>
<dbReference type="InterPro" id="IPR012337">
    <property type="entry name" value="RNaseH-like_sf"/>
</dbReference>